<name>A0A1I5Q3C5_9BACI</name>
<dbReference type="AlphaFoldDB" id="A0A1I5Q3C5"/>
<dbReference type="EMBL" id="BJWI01000020">
    <property type="protein sequence ID" value="GEM01955.1"/>
    <property type="molecule type" value="Genomic_DNA"/>
</dbReference>
<dbReference type="Pfam" id="PF07285">
    <property type="entry name" value="DUF1444"/>
    <property type="match status" value="1"/>
</dbReference>
<evidence type="ECO:0000313" key="3">
    <source>
        <dbReference type="Proteomes" id="UP000242243"/>
    </source>
</evidence>
<dbReference type="STRING" id="306540.SAMN05421839_11833"/>
<proteinExistence type="predicted"/>
<dbReference type="OrthoDB" id="154553at2"/>
<protein>
    <submittedName>
        <fullName evidence="1">UPF0354 protein YtpQ</fullName>
    </submittedName>
    <submittedName>
        <fullName evidence="2">Uncharacterized protein YtpQ, UPF0354 family</fullName>
    </submittedName>
</protein>
<sequence length="267" mass="30645">MSQKSFEIKRKLDQAFGETTYQTQFDRETDQYRVVDQETNQGVTIHLTKVIEKYEKDGDKALAPLIEKVTQSLNKLKTNHQLIDNENRVFPVIRAESFTTTHGSDKQLISTPHTAETTVFYALDLETSYQLIDETMLQESGWTKAQLHDYAMMNLKALPIDLNKQTVAENDFYFVKNQDGYTASRILHDEFLSDQKVHATGELSFCVPHQDAFIVADIHNPKGYDILQQMAMQFFSEGQVPITALSFLYEDDTLTPIFIMAKKKPTD</sequence>
<evidence type="ECO:0000313" key="2">
    <source>
        <dbReference type="EMBL" id="SFP40471.1"/>
    </source>
</evidence>
<reference evidence="2 3" key="1">
    <citation type="submission" date="2016-10" db="EMBL/GenBank/DDBJ databases">
        <authorList>
            <person name="de Groot N.N."/>
        </authorList>
    </citation>
    <scope>NUCLEOTIDE SEQUENCE [LARGE SCALE GENOMIC DNA]</scope>
    <source>
        <strain evidence="2 3">DSM 17073</strain>
    </source>
</reference>
<dbReference type="InterPro" id="IPR010838">
    <property type="entry name" value="DUF1444"/>
</dbReference>
<organism evidence="2 3">
    <name type="scientific">Halolactibacillus halophilus</name>
    <dbReference type="NCBI Taxonomy" id="306540"/>
    <lineage>
        <taxon>Bacteria</taxon>
        <taxon>Bacillati</taxon>
        <taxon>Bacillota</taxon>
        <taxon>Bacilli</taxon>
        <taxon>Bacillales</taxon>
        <taxon>Bacillaceae</taxon>
        <taxon>Halolactibacillus</taxon>
    </lineage>
</organism>
<evidence type="ECO:0000313" key="4">
    <source>
        <dbReference type="Proteomes" id="UP000321547"/>
    </source>
</evidence>
<dbReference type="RefSeq" id="WP_089832070.1">
    <property type="nucleotide sequence ID" value="NZ_BJWI01000020.1"/>
</dbReference>
<gene>
    <name evidence="1" type="primary">ytpQ</name>
    <name evidence="1" type="ORF">HHA03_14870</name>
    <name evidence="2" type="ORF">SAMN05421839_11833</name>
</gene>
<reference evidence="1 4" key="2">
    <citation type="submission" date="2019-07" db="EMBL/GenBank/DDBJ databases">
        <title>Whole genome shotgun sequence of Halolactibacillus halophilus NBRC 100868.</title>
        <authorList>
            <person name="Hosoyama A."/>
            <person name="Uohara A."/>
            <person name="Ohji S."/>
            <person name="Ichikawa N."/>
        </authorList>
    </citation>
    <scope>NUCLEOTIDE SEQUENCE [LARGE SCALE GENOMIC DNA]</scope>
    <source>
        <strain evidence="1 4">NBRC 100868</strain>
    </source>
</reference>
<dbReference type="Proteomes" id="UP000321547">
    <property type="component" value="Unassembled WGS sequence"/>
</dbReference>
<accession>A0A1I5Q3C5</accession>
<evidence type="ECO:0000313" key="1">
    <source>
        <dbReference type="EMBL" id="GEM01955.1"/>
    </source>
</evidence>
<dbReference type="EMBL" id="FOXC01000018">
    <property type="protein sequence ID" value="SFP40471.1"/>
    <property type="molecule type" value="Genomic_DNA"/>
</dbReference>
<keyword evidence="4" id="KW-1185">Reference proteome</keyword>
<dbReference type="NCBIfam" id="NF010189">
    <property type="entry name" value="PRK13668.1"/>
    <property type="match status" value="1"/>
</dbReference>
<dbReference type="Proteomes" id="UP000242243">
    <property type="component" value="Unassembled WGS sequence"/>
</dbReference>